<dbReference type="EMBL" id="JACYCF010000058">
    <property type="protein sequence ID" value="KAF8747810.1"/>
    <property type="molecule type" value="Genomic_DNA"/>
</dbReference>
<evidence type="ECO:0000313" key="3">
    <source>
        <dbReference type="Proteomes" id="UP000614334"/>
    </source>
</evidence>
<accession>A0A8H7I3F7</accession>
<name>A0A8H7I3F7_9AGAM</name>
<evidence type="ECO:0000256" key="1">
    <source>
        <dbReference type="SAM" id="MobiDB-lite"/>
    </source>
</evidence>
<feature type="region of interest" description="Disordered" evidence="1">
    <location>
        <begin position="50"/>
        <end position="82"/>
    </location>
</feature>
<feature type="compositionally biased region" description="Low complexity" evidence="1">
    <location>
        <begin position="56"/>
        <end position="67"/>
    </location>
</feature>
<gene>
    <name evidence="2" type="ORF">RHS01_11256</name>
</gene>
<dbReference type="Proteomes" id="UP000614334">
    <property type="component" value="Unassembled WGS sequence"/>
</dbReference>
<reference evidence="2" key="1">
    <citation type="submission" date="2020-09" db="EMBL/GenBank/DDBJ databases">
        <title>Comparative genome analyses of four rice-infecting Rhizoctonia solani isolates reveal extensive enrichment of homogalacturonan modification genes.</title>
        <authorList>
            <person name="Lee D.-Y."/>
            <person name="Jeon J."/>
            <person name="Kim K.-T."/>
            <person name="Cheong K."/>
            <person name="Song H."/>
            <person name="Choi G."/>
            <person name="Ko J."/>
            <person name="Opiyo S.O."/>
            <person name="Zuo S."/>
            <person name="Madhav S."/>
            <person name="Lee Y.-H."/>
            <person name="Wang G.-L."/>
        </authorList>
    </citation>
    <scope>NUCLEOTIDE SEQUENCE</scope>
    <source>
        <strain evidence="2">AG1-IA B2</strain>
    </source>
</reference>
<dbReference type="AlphaFoldDB" id="A0A8H7I3F7"/>
<sequence>MEPEPSIATLLKAITALTATVGSLQDQVRSQGQQLTELKAISKETANLLGNKDQTPGQALPGPLAGPITPPTHTGGEALTPGMIRPGLKAPFCPSSIVQGYNAEISACV</sequence>
<organism evidence="2 3">
    <name type="scientific">Rhizoctonia solani</name>
    <dbReference type="NCBI Taxonomy" id="456999"/>
    <lineage>
        <taxon>Eukaryota</taxon>
        <taxon>Fungi</taxon>
        <taxon>Dikarya</taxon>
        <taxon>Basidiomycota</taxon>
        <taxon>Agaricomycotina</taxon>
        <taxon>Agaricomycetes</taxon>
        <taxon>Cantharellales</taxon>
        <taxon>Ceratobasidiaceae</taxon>
        <taxon>Rhizoctonia</taxon>
    </lineage>
</organism>
<proteinExistence type="predicted"/>
<comment type="caution">
    <text evidence="2">The sequence shown here is derived from an EMBL/GenBank/DDBJ whole genome shotgun (WGS) entry which is preliminary data.</text>
</comment>
<protein>
    <submittedName>
        <fullName evidence="2">Uncharacterized protein</fullName>
    </submittedName>
</protein>
<evidence type="ECO:0000313" key="2">
    <source>
        <dbReference type="EMBL" id="KAF8747810.1"/>
    </source>
</evidence>